<reference evidence="11" key="1">
    <citation type="submission" date="2022-10" db="EMBL/GenBank/DDBJ databases">
        <title>Comparative genomic analysis of Cohnella hashimotonis sp. nov., isolated from the International Space Station.</title>
        <authorList>
            <person name="Simpson A."/>
            <person name="Venkateswaran K."/>
        </authorList>
    </citation>
    <scope>NUCLEOTIDE SEQUENCE</scope>
    <source>
        <strain evidence="11">DSM 28161</strain>
    </source>
</reference>
<proteinExistence type="inferred from homology"/>
<keyword evidence="12" id="KW-1185">Reference proteome</keyword>
<organism evidence="11 12">
    <name type="scientific">Cohnella rhizosphaerae</name>
    <dbReference type="NCBI Taxonomy" id="1457232"/>
    <lineage>
        <taxon>Bacteria</taxon>
        <taxon>Bacillati</taxon>
        <taxon>Bacillota</taxon>
        <taxon>Bacilli</taxon>
        <taxon>Bacillales</taxon>
        <taxon>Paenibacillaceae</taxon>
        <taxon>Cohnella</taxon>
    </lineage>
</organism>
<comment type="similarity">
    <text evidence="2">Belongs to the GerABKC lipoprotein family.</text>
</comment>
<keyword evidence="4 8" id="KW-0732">Signal</keyword>
<evidence type="ECO:0000256" key="3">
    <source>
        <dbReference type="ARBA" id="ARBA00022544"/>
    </source>
</evidence>
<evidence type="ECO:0000256" key="8">
    <source>
        <dbReference type="SAM" id="SignalP"/>
    </source>
</evidence>
<comment type="caution">
    <text evidence="11">The sequence shown here is derived from an EMBL/GenBank/DDBJ whole genome shotgun (WGS) entry which is preliminary data.</text>
</comment>
<keyword evidence="5" id="KW-0472">Membrane</keyword>
<feature type="domain" description="Spore germination protein N-terminal" evidence="10">
    <location>
        <begin position="25"/>
        <end position="196"/>
    </location>
</feature>
<evidence type="ECO:0000259" key="10">
    <source>
        <dbReference type="Pfam" id="PF25198"/>
    </source>
</evidence>
<feature type="chain" id="PRO_5040986910" description="Ger(X)C family spore germination protein" evidence="8">
    <location>
        <begin position="21"/>
        <end position="365"/>
    </location>
</feature>
<dbReference type="PANTHER" id="PTHR35789:SF1">
    <property type="entry name" value="SPORE GERMINATION PROTEIN B3"/>
    <property type="match status" value="1"/>
</dbReference>
<dbReference type="GO" id="GO:0016020">
    <property type="term" value="C:membrane"/>
    <property type="evidence" value="ECO:0007669"/>
    <property type="project" value="UniProtKB-SubCell"/>
</dbReference>
<evidence type="ECO:0008006" key="13">
    <source>
        <dbReference type="Google" id="ProtNLM"/>
    </source>
</evidence>
<dbReference type="InterPro" id="IPR057336">
    <property type="entry name" value="GerAC_N"/>
</dbReference>
<accession>A0A9X4L4N5</accession>
<dbReference type="InterPro" id="IPR008844">
    <property type="entry name" value="Spore_GerAC-like"/>
</dbReference>
<evidence type="ECO:0000259" key="9">
    <source>
        <dbReference type="Pfam" id="PF05504"/>
    </source>
</evidence>
<protein>
    <recommendedName>
        <fullName evidence="13">Ger(X)C family spore germination protein</fullName>
    </recommendedName>
</protein>
<keyword evidence="7" id="KW-0449">Lipoprotein</keyword>
<dbReference type="AlphaFoldDB" id="A0A9X4L4N5"/>
<dbReference type="PANTHER" id="PTHR35789">
    <property type="entry name" value="SPORE GERMINATION PROTEIN B3"/>
    <property type="match status" value="1"/>
</dbReference>
<evidence type="ECO:0000256" key="2">
    <source>
        <dbReference type="ARBA" id="ARBA00007886"/>
    </source>
</evidence>
<keyword evidence="3" id="KW-0309">Germination</keyword>
<evidence type="ECO:0000256" key="6">
    <source>
        <dbReference type="ARBA" id="ARBA00023139"/>
    </source>
</evidence>
<dbReference type="Pfam" id="PF25198">
    <property type="entry name" value="Spore_GerAC_N"/>
    <property type="match status" value="1"/>
</dbReference>
<dbReference type="GO" id="GO:0009847">
    <property type="term" value="P:spore germination"/>
    <property type="evidence" value="ECO:0007669"/>
    <property type="project" value="InterPro"/>
</dbReference>
<evidence type="ECO:0000256" key="4">
    <source>
        <dbReference type="ARBA" id="ARBA00022729"/>
    </source>
</evidence>
<dbReference type="PROSITE" id="PS51257">
    <property type="entry name" value="PROKAR_LIPOPROTEIN"/>
    <property type="match status" value="1"/>
</dbReference>
<evidence type="ECO:0000313" key="12">
    <source>
        <dbReference type="Proteomes" id="UP001153404"/>
    </source>
</evidence>
<evidence type="ECO:0000256" key="1">
    <source>
        <dbReference type="ARBA" id="ARBA00004635"/>
    </source>
</evidence>
<dbReference type="EMBL" id="JAPDIA010000008">
    <property type="protein sequence ID" value="MDG0813744.1"/>
    <property type="molecule type" value="Genomic_DNA"/>
</dbReference>
<feature type="domain" description="Spore germination GerAC-like C-terminal" evidence="9">
    <location>
        <begin position="207"/>
        <end position="362"/>
    </location>
</feature>
<comment type="subcellular location">
    <subcellularLocation>
        <location evidence="1">Membrane</location>
        <topology evidence="1">Lipid-anchor</topology>
    </subcellularLocation>
</comment>
<name>A0A9X4L4N5_9BACL</name>
<dbReference type="InterPro" id="IPR038501">
    <property type="entry name" value="Spore_GerAC_C_sf"/>
</dbReference>
<gene>
    <name evidence="11" type="ORF">OMP40_33995</name>
</gene>
<keyword evidence="6" id="KW-0564">Palmitate</keyword>
<dbReference type="Gene3D" id="3.30.300.210">
    <property type="entry name" value="Nutrient germinant receptor protein C, domain 3"/>
    <property type="match status" value="1"/>
</dbReference>
<evidence type="ECO:0000256" key="5">
    <source>
        <dbReference type="ARBA" id="ARBA00023136"/>
    </source>
</evidence>
<sequence length="365" mass="40907">MILKKALLLCLILTLVPALGGCQLKDIDKRYFVVSAGFDYSDNPAMPYRVSLRLALPSSKVEEGGAMSVVQTVDAASIAEAVRHLKSTVDKELEFGHCREFILGRKLIEKDGIDNSMQWLSRRRDIQSVSNVMIGEPDAYSVVNLKPKSERYPGNSLFLSFGNEGTEAANTVTTYLFDLYRRLYETGLDPVLPVASLFGDAYRIDRAAMLDKQKTRLFLDPDETLLFNMTAFGVDNTIIALPDKPVNIVLAATHTTSKINLAGGEDPVAVVNIRIEGFLEQSPPHLLEKDWRGLEHKMGKRFSEEAEKLLYKIRDAGVDPYGFGLHYLADHHNGKGRWEKWKRLYPDIRFDVRASVSIQGSGLIR</sequence>
<dbReference type="Pfam" id="PF05504">
    <property type="entry name" value="Spore_GerAC"/>
    <property type="match status" value="1"/>
</dbReference>
<evidence type="ECO:0000313" key="11">
    <source>
        <dbReference type="EMBL" id="MDG0813744.1"/>
    </source>
</evidence>
<dbReference type="InterPro" id="IPR046953">
    <property type="entry name" value="Spore_GerAC-like_C"/>
</dbReference>
<feature type="signal peptide" evidence="8">
    <location>
        <begin position="1"/>
        <end position="20"/>
    </location>
</feature>
<dbReference type="Proteomes" id="UP001153404">
    <property type="component" value="Unassembled WGS sequence"/>
</dbReference>
<evidence type="ECO:0000256" key="7">
    <source>
        <dbReference type="ARBA" id="ARBA00023288"/>
    </source>
</evidence>
<dbReference type="RefSeq" id="WP_277537895.1">
    <property type="nucleotide sequence ID" value="NZ_JAPDIA010000008.1"/>
</dbReference>